<keyword evidence="2" id="KW-1185">Reference proteome</keyword>
<dbReference type="EMBL" id="CABFMQ020000013">
    <property type="protein sequence ID" value="VTZ48739.1"/>
    <property type="molecule type" value="Genomic_DNA"/>
</dbReference>
<proteinExistence type="predicted"/>
<reference evidence="1 2" key="1">
    <citation type="submission" date="2019-05" db="EMBL/GenBank/DDBJ databases">
        <authorList>
            <person name="Farhan Ul Haque M."/>
        </authorList>
    </citation>
    <scope>NUCLEOTIDE SEQUENCE [LARGE SCALE GENOMIC DNA]</scope>
    <source>
        <strain evidence="1">2</strain>
    </source>
</reference>
<evidence type="ECO:0000313" key="1">
    <source>
        <dbReference type="EMBL" id="VTZ48739.1"/>
    </source>
</evidence>
<dbReference type="RefSeq" id="WP_174511231.1">
    <property type="nucleotide sequence ID" value="NZ_CABFMQ020000013.1"/>
</dbReference>
<accession>A0A8B6M2P9</accession>
<dbReference type="AlphaFoldDB" id="A0A8B6M2P9"/>
<comment type="caution">
    <text evidence="1">The sequence shown here is derived from an EMBL/GenBank/DDBJ whole genome shotgun (WGS) entry which is preliminary data.</text>
</comment>
<gene>
    <name evidence="1" type="ORF">MPC4_110038</name>
</gene>
<evidence type="ECO:0000313" key="2">
    <source>
        <dbReference type="Proteomes" id="UP000485880"/>
    </source>
</evidence>
<name>A0A8B6M2P9_METTU</name>
<sequence length="63" mass="7051">MHIYRLSPDGEKSEPVCLDQTQSKLLNACLRQLAQNTSITWANARQAVLRGFYATLIPSSRST</sequence>
<organism evidence="1 2">
    <name type="scientific">Methylocella tundrae</name>
    <dbReference type="NCBI Taxonomy" id="227605"/>
    <lineage>
        <taxon>Bacteria</taxon>
        <taxon>Pseudomonadati</taxon>
        <taxon>Pseudomonadota</taxon>
        <taxon>Alphaproteobacteria</taxon>
        <taxon>Hyphomicrobiales</taxon>
        <taxon>Beijerinckiaceae</taxon>
        <taxon>Methylocella</taxon>
    </lineage>
</organism>
<protein>
    <submittedName>
        <fullName evidence="1">Uncharacterized protein</fullName>
    </submittedName>
</protein>
<dbReference type="Proteomes" id="UP000485880">
    <property type="component" value="Unassembled WGS sequence"/>
</dbReference>